<protein>
    <recommendedName>
        <fullName evidence="4">Tryptophan 2-monooxygenase</fullName>
        <ecNumber evidence="3">1.13.12.3</ecNumber>
    </recommendedName>
</protein>
<dbReference type="InterPro" id="IPR036188">
    <property type="entry name" value="FAD/NAD-bd_sf"/>
</dbReference>
<dbReference type="Gene3D" id="3.50.50.60">
    <property type="entry name" value="FAD/NAD(P)-binding domain"/>
    <property type="match status" value="1"/>
</dbReference>
<dbReference type="OrthoDB" id="56323at2"/>
<evidence type="ECO:0000256" key="5">
    <source>
        <dbReference type="ARBA" id="ARBA00023070"/>
    </source>
</evidence>
<name>A0A4R6II64_9SPHI</name>
<evidence type="ECO:0000313" key="9">
    <source>
        <dbReference type="Proteomes" id="UP000295499"/>
    </source>
</evidence>
<accession>A0A4R6II64</accession>
<evidence type="ECO:0000256" key="6">
    <source>
        <dbReference type="ARBA" id="ARBA00047321"/>
    </source>
</evidence>
<organism evidence="8 9">
    <name type="scientific">Pedobacter duraquae</name>
    <dbReference type="NCBI Taxonomy" id="425511"/>
    <lineage>
        <taxon>Bacteria</taxon>
        <taxon>Pseudomonadati</taxon>
        <taxon>Bacteroidota</taxon>
        <taxon>Sphingobacteriia</taxon>
        <taxon>Sphingobacteriales</taxon>
        <taxon>Sphingobacteriaceae</taxon>
        <taxon>Pedobacter</taxon>
    </lineage>
</organism>
<dbReference type="PANTHER" id="PTHR10742:SF410">
    <property type="entry name" value="LYSINE-SPECIFIC HISTONE DEMETHYLASE 2"/>
    <property type="match status" value="1"/>
</dbReference>
<dbReference type="SUPFAM" id="SSF54373">
    <property type="entry name" value="FAD-linked reductases, C-terminal domain"/>
    <property type="match status" value="1"/>
</dbReference>
<dbReference type="AlphaFoldDB" id="A0A4R6II64"/>
<dbReference type="GO" id="GO:0009851">
    <property type="term" value="P:auxin biosynthetic process"/>
    <property type="evidence" value="ECO:0007669"/>
    <property type="project" value="UniProtKB-KW"/>
</dbReference>
<evidence type="ECO:0000256" key="2">
    <source>
        <dbReference type="ARBA" id="ARBA00005833"/>
    </source>
</evidence>
<dbReference type="Proteomes" id="UP000295499">
    <property type="component" value="Unassembled WGS sequence"/>
</dbReference>
<evidence type="ECO:0000256" key="4">
    <source>
        <dbReference type="ARBA" id="ARBA00017871"/>
    </source>
</evidence>
<sequence length="424" mass="46373">MSEKHIVVIGAGIAGLSVAYKLACHFDVTLIEASGRIGGRINTLKADNFSGRIEAGAEFIHGNAQNTYALLKAAGIGYTEVSGEFYREKEGGLRVQNEMVAGWDTLLERLSALENDMTLDDFLHRFFPGAEYAELRLQAQSYAGGFDLADPEKVSAKTLYQEWSDETPEYRINGGYSLLVDFLEKECLKMGCTIILDSAVKKISWAKDEVTVQTDKVPTFRAEKCIVTLPLPLLQQHGNDSELALSFEPGIQSYHTAFNAIGYGTVVKVVFEFNTAFWKKDMGFVFGEVPFPTWWTQLPDDNLTLTGWAGGAHADALAGASEKELLDSAIFSVSEIFDIPKEEVSGNLRAAFIRNWTENPYSTGAYSYATPASKAARKLLACPIAHTLYFCGEAIYDGPDQGTVEAAITSAYSTAALILSSFES</sequence>
<evidence type="ECO:0000256" key="3">
    <source>
        <dbReference type="ARBA" id="ARBA00012535"/>
    </source>
</evidence>
<evidence type="ECO:0000259" key="7">
    <source>
        <dbReference type="Pfam" id="PF01593"/>
    </source>
</evidence>
<comment type="similarity">
    <text evidence="2">Belongs to the tryptophan 2-monooxygenase family.</text>
</comment>
<dbReference type="SUPFAM" id="SSF51905">
    <property type="entry name" value="FAD/NAD(P)-binding domain"/>
    <property type="match status" value="1"/>
</dbReference>
<dbReference type="EC" id="1.13.12.3" evidence="3"/>
<dbReference type="GO" id="GO:0050361">
    <property type="term" value="F:tryptophan 2-monooxygenase activity"/>
    <property type="evidence" value="ECO:0007669"/>
    <property type="project" value="UniProtKB-EC"/>
</dbReference>
<reference evidence="8 9" key="1">
    <citation type="submission" date="2019-03" db="EMBL/GenBank/DDBJ databases">
        <title>Genomic Encyclopedia of Archaeal and Bacterial Type Strains, Phase II (KMG-II): from individual species to whole genera.</title>
        <authorList>
            <person name="Goeker M."/>
        </authorList>
    </citation>
    <scope>NUCLEOTIDE SEQUENCE [LARGE SCALE GENOMIC DNA]</scope>
    <source>
        <strain evidence="8 9">DSM 19034</strain>
    </source>
</reference>
<dbReference type="EMBL" id="SNWM01000003">
    <property type="protein sequence ID" value="TDO21631.1"/>
    <property type="molecule type" value="Genomic_DNA"/>
</dbReference>
<comment type="catalytic activity">
    <reaction evidence="6">
        <text>L-tryptophan + O2 = indole-3-acetamide + CO2 + H2O</text>
        <dbReference type="Rhea" id="RHEA:16165"/>
        <dbReference type="ChEBI" id="CHEBI:15377"/>
        <dbReference type="ChEBI" id="CHEBI:15379"/>
        <dbReference type="ChEBI" id="CHEBI:16031"/>
        <dbReference type="ChEBI" id="CHEBI:16526"/>
        <dbReference type="ChEBI" id="CHEBI:57912"/>
        <dbReference type="EC" id="1.13.12.3"/>
    </reaction>
</comment>
<evidence type="ECO:0000313" key="8">
    <source>
        <dbReference type="EMBL" id="TDO21631.1"/>
    </source>
</evidence>
<dbReference type="InterPro" id="IPR002937">
    <property type="entry name" value="Amino_oxidase"/>
</dbReference>
<comment type="caution">
    <text evidence="8">The sequence shown here is derived from an EMBL/GenBank/DDBJ whole genome shotgun (WGS) entry which is preliminary data.</text>
</comment>
<dbReference type="RefSeq" id="WP_133556281.1">
    <property type="nucleotide sequence ID" value="NZ_SNWM01000003.1"/>
</dbReference>
<dbReference type="PANTHER" id="PTHR10742">
    <property type="entry name" value="FLAVIN MONOAMINE OXIDASE"/>
    <property type="match status" value="1"/>
</dbReference>
<keyword evidence="5" id="KW-0073">Auxin biosynthesis</keyword>
<comment type="pathway">
    <text evidence="1">Plant hormone metabolism; auxin biosynthesis.</text>
</comment>
<dbReference type="InterPro" id="IPR050281">
    <property type="entry name" value="Flavin_monoamine_oxidase"/>
</dbReference>
<feature type="domain" description="Amine oxidase" evidence="7">
    <location>
        <begin position="13"/>
        <end position="419"/>
    </location>
</feature>
<dbReference type="Pfam" id="PF01593">
    <property type="entry name" value="Amino_oxidase"/>
    <property type="match status" value="1"/>
</dbReference>
<evidence type="ECO:0000256" key="1">
    <source>
        <dbReference type="ARBA" id="ARBA00004814"/>
    </source>
</evidence>
<keyword evidence="9" id="KW-1185">Reference proteome</keyword>
<proteinExistence type="inferred from homology"/>
<gene>
    <name evidence="8" type="ORF">CLV32_2736</name>
</gene>